<keyword evidence="6" id="KW-0378">Hydrolase</keyword>
<feature type="region of interest" description="Disordered" evidence="8">
    <location>
        <begin position="1001"/>
        <end position="1031"/>
    </location>
</feature>
<reference evidence="11" key="1">
    <citation type="journal article" date="2021" name="Nat. Commun.">
        <title>Genetic determinants of endophytism in the Arabidopsis root mycobiome.</title>
        <authorList>
            <person name="Mesny F."/>
            <person name="Miyauchi S."/>
            <person name="Thiergart T."/>
            <person name="Pickel B."/>
            <person name="Atanasova L."/>
            <person name="Karlsson M."/>
            <person name="Huettel B."/>
            <person name="Barry K.W."/>
            <person name="Haridas S."/>
            <person name="Chen C."/>
            <person name="Bauer D."/>
            <person name="Andreopoulos W."/>
            <person name="Pangilinan J."/>
            <person name="LaButti K."/>
            <person name="Riley R."/>
            <person name="Lipzen A."/>
            <person name="Clum A."/>
            <person name="Drula E."/>
            <person name="Henrissat B."/>
            <person name="Kohler A."/>
            <person name="Grigoriev I.V."/>
            <person name="Martin F.M."/>
            <person name="Hacquard S."/>
        </authorList>
    </citation>
    <scope>NUCLEOTIDE SEQUENCE</scope>
    <source>
        <strain evidence="11">MPI-CAGE-AT-0147</strain>
    </source>
</reference>
<feature type="compositionally biased region" description="Acidic residues" evidence="8">
    <location>
        <begin position="1463"/>
        <end position="1477"/>
    </location>
</feature>
<feature type="compositionally biased region" description="Acidic residues" evidence="8">
    <location>
        <begin position="1123"/>
        <end position="1132"/>
    </location>
</feature>
<feature type="compositionally biased region" description="Pro residues" evidence="8">
    <location>
        <begin position="23"/>
        <end position="47"/>
    </location>
</feature>
<proteinExistence type="inferred from homology"/>
<dbReference type="EMBL" id="JAGMUV010000002">
    <property type="protein sequence ID" value="KAH7170552.1"/>
    <property type="molecule type" value="Genomic_DNA"/>
</dbReference>
<dbReference type="InterPro" id="IPR035927">
    <property type="entry name" value="DUSP-like_sf"/>
</dbReference>
<evidence type="ECO:0000313" key="11">
    <source>
        <dbReference type="EMBL" id="KAH7170552.1"/>
    </source>
</evidence>
<dbReference type="PANTHER" id="PTHR21646">
    <property type="entry name" value="UBIQUITIN CARBOXYL-TERMINAL HYDROLASE"/>
    <property type="match status" value="1"/>
</dbReference>
<feature type="compositionally biased region" description="Basic and acidic residues" evidence="8">
    <location>
        <begin position="1151"/>
        <end position="1164"/>
    </location>
</feature>
<dbReference type="GO" id="GO:0006508">
    <property type="term" value="P:proteolysis"/>
    <property type="evidence" value="ECO:0007669"/>
    <property type="project" value="UniProtKB-KW"/>
</dbReference>
<feature type="region of interest" description="Disordered" evidence="8">
    <location>
        <begin position="588"/>
        <end position="629"/>
    </location>
</feature>
<keyword evidence="4" id="KW-0645">Protease</keyword>
<evidence type="ECO:0000256" key="8">
    <source>
        <dbReference type="SAM" id="MobiDB-lite"/>
    </source>
</evidence>
<feature type="compositionally biased region" description="Basic residues" evidence="8">
    <location>
        <begin position="54"/>
        <end position="70"/>
    </location>
</feature>
<feature type="region of interest" description="Disordered" evidence="8">
    <location>
        <begin position="1650"/>
        <end position="1679"/>
    </location>
</feature>
<dbReference type="InterPro" id="IPR038765">
    <property type="entry name" value="Papain-like_cys_pep_sf"/>
</dbReference>
<dbReference type="Proteomes" id="UP000738349">
    <property type="component" value="Unassembled WGS sequence"/>
</dbReference>
<dbReference type="PANTHER" id="PTHR21646:SF24">
    <property type="entry name" value="UBIQUITIN CARBOXYL-TERMINAL HYDROLASE"/>
    <property type="match status" value="1"/>
</dbReference>
<feature type="region of interest" description="Disordered" evidence="8">
    <location>
        <begin position="1462"/>
        <end position="1541"/>
    </location>
</feature>
<feature type="compositionally biased region" description="Basic residues" evidence="8">
    <location>
        <begin position="1188"/>
        <end position="1208"/>
    </location>
</feature>
<evidence type="ECO:0000256" key="4">
    <source>
        <dbReference type="ARBA" id="ARBA00022670"/>
    </source>
</evidence>
<comment type="catalytic activity">
    <reaction evidence="1">
        <text>Thiol-dependent hydrolysis of ester, thioester, amide, peptide and isopeptide bonds formed by the C-terminal Gly of ubiquitin (a 76-residue protein attached to proteins as an intracellular targeting signal).</text>
        <dbReference type="EC" id="3.4.19.12"/>
    </reaction>
</comment>
<dbReference type="InterPro" id="IPR028889">
    <property type="entry name" value="USP"/>
</dbReference>
<dbReference type="SUPFAM" id="SSF143791">
    <property type="entry name" value="DUSP-like"/>
    <property type="match status" value="1"/>
</dbReference>
<feature type="region of interest" description="Disordered" evidence="8">
    <location>
        <begin position="245"/>
        <end position="288"/>
    </location>
</feature>
<organism evidence="11 12">
    <name type="scientific">Dactylonectria macrodidyma</name>
    <dbReference type="NCBI Taxonomy" id="307937"/>
    <lineage>
        <taxon>Eukaryota</taxon>
        <taxon>Fungi</taxon>
        <taxon>Dikarya</taxon>
        <taxon>Ascomycota</taxon>
        <taxon>Pezizomycotina</taxon>
        <taxon>Sordariomycetes</taxon>
        <taxon>Hypocreomycetidae</taxon>
        <taxon>Hypocreales</taxon>
        <taxon>Nectriaceae</taxon>
        <taxon>Dactylonectria</taxon>
    </lineage>
</organism>
<accession>A0A9P9JL67</accession>
<dbReference type="Gene3D" id="3.90.70.10">
    <property type="entry name" value="Cysteine proteinases"/>
    <property type="match status" value="2"/>
</dbReference>
<dbReference type="PROSITE" id="PS51283">
    <property type="entry name" value="DUSP"/>
    <property type="match status" value="1"/>
</dbReference>
<dbReference type="PROSITE" id="PS00972">
    <property type="entry name" value="USP_1"/>
    <property type="match status" value="1"/>
</dbReference>
<dbReference type="Pfam" id="PF00443">
    <property type="entry name" value="UCH"/>
    <property type="match status" value="1"/>
</dbReference>
<feature type="domain" description="USP" evidence="9">
    <location>
        <begin position="636"/>
        <end position="1447"/>
    </location>
</feature>
<evidence type="ECO:0000256" key="7">
    <source>
        <dbReference type="ARBA" id="ARBA00022807"/>
    </source>
</evidence>
<protein>
    <recommendedName>
        <fullName evidence="3">ubiquitinyl hydrolase 1</fullName>
        <ecNumber evidence="3">3.4.19.12</ecNumber>
    </recommendedName>
</protein>
<dbReference type="InterPro" id="IPR006615">
    <property type="entry name" value="Pept_C19_DUSP"/>
</dbReference>
<evidence type="ECO:0000256" key="1">
    <source>
        <dbReference type="ARBA" id="ARBA00000707"/>
    </source>
</evidence>
<dbReference type="PROSITE" id="PS50235">
    <property type="entry name" value="USP_3"/>
    <property type="match status" value="1"/>
</dbReference>
<feature type="compositionally biased region" description="Basic and acidic residues" evidence="8">
    <location>
        <begin position="1108"/>
        <end position="1122"/>
    </location>
</feature>
<dbReference type="EC" id="3.4.19.12" evidence="3"/>
<evidence type="ECO:0000313" key="12">
    <source>
        <dbReference type="Proteomes" id="UP000738349"/>
    </source>
</evidence>
<keyword evidence="12" id="KW-1185">Reference proteome</keyword>
<dbReference type="GO" id="GO:0004843">
    <property type="term" value="F:cysteine-type deubiquitinase activity"/>
    <property type="evidence" value="ECO:0007669"/>
    <property type="project" value="UniProtKB-EC"/>
</dbReference>
<gene>
    <name evidence="11" type="ORF">EDB81DRAFT_636453</name>
</gene>
<feature type="compositionally biased region" description="Low complexity" evidence="8">
    <location>
        <begin position="1133"/>
        <end position="1142"/>
    </location>
</feature>
<dbReference type="CDD" id="cd02674">
    <property type="entry name" value="Peptidase_C19R"/>
    <property type="match status" value="1"/>
</dbReference>
<feature type="domain" description="DUSP" evidence="10">
    <location>
        <begin position="288"/>
        <end position="407"/>
    </location>
</feature>
<comment type="similarity">
    <text evidence="2">Belongs to the peptidase C19 family.</text>
</comment>
<evidence type="ECO:0000259" key="10">
    <source>
        <dbReference type="PROSITE" id="PS51283"/>
    </source>
</evidence>
<feature type="region of interest" description="Disordered" evidence="8">
    <location>
        <begin position="1"/>
        <end position="159"/>
    </location>
</feature>
<evidence type="ECO:0000256" key="6">
    <source>
        <dbReference type="ARBA" id="ARBA00022801"/>
    </source>
</evidence>
<evidence type="ECO:0000259" key="9">
    <source>
        <dbReference type="PROSITE" id="PS50235"/>
    </source>
</evidence>
<dbReference type="PROSITE" id="PS00973">
    <property type="entry name" value="USP_2"/>
    <property type="match status" value="1"/>
</dbReference>
<feature type="compositionally biased region" description="Polar residues" evidence="8">
    <location>
        <begin position="1098"/>
        <end position="1107"/>
    </location>
</feature>
<keyword evidence="5" id="KW-0833">Ubl conjugation pathway</keyword>
<dbReference type="InterPro" id="IPR050185">
    <property type="entry name" value="Ub_carboxyl-term_hydrolase"/>
</dbReference>
<dbReference type="InterPro" id="IPR018200">
    <property type="entry name" value="USP_CS"/>
</dbReference>
<feature type="compositionally biased region" description="Acidic residues" evidence="8">
    <location>
        <begin position="1004"/>
        <end position="1013"/>
    </location>
</feature>
<dbReference type="SUPFAM" id="SSF54001">
    <property type="entry name" value="Cysteine proteinases"/>
    <property type="match status" value="1"/>
</dbReference>
<dbReference type="Gene3D" id="3.30.2230.10">
    <property type="entry name" value="DUSP-like"/>
    <property type="match status" value="1"/>
</dbReference>
<feature type="region of interest" description="Disordered" evidence="8">
    <location>
        <begin position="178"/>
        <end position="231"/>
    </location>
</feature>
<evidence type="ECO:0000256" key="3">
    <source>
        <dbReference type="ARBA" id="ARBA00012759"/>
    </source>
</evidence>
<name>A0A9P9JL67_9HYPO</name>
<keyword evidence="7" id="KW-0788">Thiol protease</keyword>
<dbReference type="OrthoDB" id="952271at2759"/>
<evidence type="ECO:0000256" key="2">
    <source>
        <dbReference type="ARBA" id="ARBA00009085"/>
    </source>
</evidence>
<feature type="compositionally biased region" description="Basic and acidic residues" evidence="8">
    <location>
        <begin position="82"/>
        <end position="92"/>
    </location>
</feature>
<feature type="compositionally biased region" description="Basic residues" evidence="8">
    <location>
        <begin position="1"/>
        <end position="14"/>
    </location>
</feature>
<evidence type="ECO:0000256" key="5">
    <source>
        <dbReference type="ARBA" id="ARBA00022786"/>
    </source>
</evidence>
<feature type="compositionally biased region" description="Low complexity" evidence="8">
    <location>
        <begin position="1014"/>
        <end position="1031"/>
    </location>
</feature>
<sequence>MQDASHRHRHRHLHALSLAVSSSPPPPPPPPPPLFPLTINPPPPPPHSAFASRRPGRRRHLRPLHPRRLLRAASARAARCQDLSRSRPHGTDPLDDSSSPESVLPSCEIDDDPALSFSAASVASGPDTPSYLRADSQPASSLPPRLQHQPSSFAAADSVTSAASSPSASAYAELSIESDRGGDETGPFPASARSQSPFRVSRRAIMNGDADIPHRSSSPLKRRASSMDPEIETANDLAKARDVEMATSQTTIDADAPQQPSGVLPRAMSVDAPEPPVLTDRSTSQTAPPLQEQVKIIETLLKAFAEEPMKEGTNAYLVSRSWVDKALAIRGDAKGSKAEPSNEPLGPVDNSDIIEDILEEPSGATYVRLKPGSSDESFQLFSEDAWKMVVDWYGVKDGQPAIIRTAINSAEPGAEPNIMYEYHQPIFQIHRLWSEVSPLPIEQSLKAKDPPPLILARSRNYHAQTFVKEVKNYTGVPLDRKIRMWMVPETIPVAAPSEARRALTPPDSPGRVDGQGPASSWSKLLLDVATFAQVRDEKIKVPLDDQTANSNYNGKAALQLYQLVTDQTIVVDEAIDQFWVSTYTGRQRGSDKAIPTRGNALASASAPVSGRNSPGLGGPLTRGRTQKKSGRSIGAVGLQNLGNTCYMNSALQCVRSVEELTKYFLTGTYSEEVNKANPLGYNGKVAMAYGNLLKEIYLEGKGSVSPRDFKTTVGRCRSTFSGWGQQDTQEFLGFLLDGLQEDLSRIKQKPYIEKPDSTDDMINNPAAIKELADKVWDITRKRDDSVIADLFTGMYKSTLECPECGKISITFDPFNNLTLPLPVEDMWAKSVKFLPLNDVPVFIEVELPKHSAMEQLKQFLSIRTGIPKDRLIGAEEFKDRFFKIYDNTQDVSEEIQSSDVPTFHELELVPSNWPHKARSTKYRSMLDIDTPLTATKWDDPRYEKMVVPVFHRRPQSYGRGQDGASPPHFICLTKEEASNIDLIRRKVLEKVATFSTWPKLQDSNESEASDNTDGDVVVTSASDADSSGDSKVVAHSVEGEDDLVDVTMKDASTAPVHQPKILKQFNTKRPRFIQPDGFFDPELQNLFELSYFTDNSDGTVPTGWSNVDHNRTLPKVTDRIPEPDTEEEDEPSPESSNSTASTNEEDSTNDESSKADEGRTRMNEESSEEDFLQPSRVGPRPSKISPSQRKKFKGNMKYGKKANKRREKQARSGKGQKLNTVKPQPTPPAVADGGPLIRLGEGLVVDWNEDAWEQVFGASAKNPTEDQGTRTFVELESLNDPALKISQRRRQHRRTRGITLDECLDEFERAEVLSEQDMWYCPRCKEHRRASKKFDLWKTPDILVAHLKRFSSSGWRRDKLDVLVDFPIEGLDLTSRVIQKEEGKDEIYDLIAVDDHYGGLGGGHYTAYAKNFVDGHWYNYNDSSVSHVSDPKTAITEAAYLLFYRRRSATPLGGARFGVISEQYDDGEEDDDDETEAGEGQRLGEGSSLNGSPSAGIGAAATRHQAGRGSDRVTIPSLAATDDDEELPSYEGPSRIESLRDSIEDEGVDVKSTYKPVDAQSLSLAQPWNFEALGTSGADDSTGADFASDEVQMDSSADEQVLSPEYYDPDTEMTGPDAGDEHTEPPAPNEGAQAALADIQNATWERKGVISVPAATQSDQDSNEVAEIHLEGSKGARAD</sequence>
<comment type="caution">
    <text evidence="11">The sequence shown here is derived from an EMBL/GenBank/DDBJ whole genome shotgun (WGS) entry which is preliminary data.</text>
</comment>
<feature type="compositionally biased region" description="Basic and acidic residues" evidence="8">
    <location>
        <begin position="1666"/>
        <end position="1679"/>
    </location>
</feature>
<dbReference type="Pfam" id="PF06337">
    <property type="entry name" value="DUSP"/>
    <property type="match status" value="1"/>
</dbReference>
<feature type="region of interest" description="Disordered" evidence="8">
    <location>
        <begin position="1098"/>
        <end position="1235"/>
    </location>
</feature>
<dbReference type="GO" id="GO:0016579">
    <property type="term" value="P:protein deubiquitination"/>
    <property type="evidence" value="ECO:0007669"/>
    <property type="project" value="InterPro"/>
</dbReference>
<dbReference type="InterPro" id="IPR001394">
    <property type="entry name" value="Peptidase_C19_UCH"/>
</dbReference>
<feature type="region of interest" description="Disordered" evidence="8">
    <location>
        <begin position="1574"/>
        <end position="1632"/>
    </location>
</feature>
<dbReference type="SMART" id="SM00695">
    <property type="entry name" value="DUSP"/>
    <property type="match status" value="1"/>
</dbReference>